<keyword evidence="5" id="KW-1133">Transmembrane helix</keyword>
<feature type="coiled-coil region" evidence="4">
    <location>
        <begin position="98"/>
        <end position="139"/>
    </location>
</feature>
<keyword evidence="5" id="KW-0472">Membrane</keyword>
<evidence type="ECO:0000256" key="3">
    <source>
        <dbReference type="ARBA" id="ARBA00023054"/>
    </source>
</evidence>
<dbReference type="Gene3D" id="2.40.420.20">
    <property type="match status" value="1"/>
</dbReference>
<dbReference type="Gene3D" id="2.40.30.170">
    <property type="match status" value="1"/>
</dbReference>
<keyword evidence="3 4" id="KW-0175">Coiled coil</keyword>
<organism evidence="6 7">
    <name type="scientific">Cupriavidus pinatubonensis</name>
    <dbReference type="NCBI Taxonomy" id="248026"/>
    <lineage>
        <taxon>Bacteria</taxon>
        <taxon>Pseudomonadati</taxon>
        <taxon>Pseudomonadota</taxon>
        <taxon>Betaproteobacteria</taxon>
        <taxon>Burkholderiales</taxon>
        <taxon>Burkholderiaceae</taxon>
        <taxon>Cupriavidus</taxon>
    </lineage>
</organism>
<sequence>MRWSRAKTFLMAGAAMIAAGLGYLLMPEPVEVEVVKPSAGAMAVITTEEGETRSRERYVVAAPVAGRLMRISLREGDWVHEGEVVAELAPLPLTAQEREEAQARVAAARAAYREAQERVRHAAEDHAQAQRELQRVERLVRERFLSPQAGEQAANATITAGNDLAAARARASTALQEVRVAEAGLLAIEEHKRGRWPVVSVHAPFTGAVLSIPERSERVVAAGEPLLTIGNPHDLEIVVELLSTEAVKVRPQMPARLEGWGGEQAVQGKVRLVEPHAFTKVSALGIEEKRTRVIIDVIDPPSGLGDGFRVIASVVLWQTDHATKLPASSLFRCGGAQWCVFRLEGDRVRRTEVRIGHRNSDEVELLSPLTDGVQVVRYPQSSLQDGQRVKLRTGP</sequence>
<comment type="caution">
    <text evidence="6">The sequence shown here is derived from an EMBL/GenBank/DDBJ whole genome shotgun (WGS) entry which is preliminary data.</text>
</comment>
<proteinExistence type="inferred from homology"/>
<accession>A0ABM8XR53</accession>
<dbReference type="PANTHER" id="PTHR32347:SF29">
    <property type="entry name" value="UPF0194 MEMBRANE PROTEIN YBHG"/>
    <property type="match status" value="1"/>
</dbReference>
<evidence type="ECO:0000256" key="1">
    <source>
        <dbReference type="ARBA" id="ARBA00004196"/>
    </source>
</evidence>
<gene>
    <name evidence="6" type="primary">yknX</name>
    <name evidence="6" type="ORF">LMG23994_04972</name>
</gene>
<dbReference type="EMBL" id="CAJZAF010000033">
    <property type="protein sequence ID" value="CAG9182734.1"/>
    <property type="molecule type" value="Genomic_DNA"/>
</dbReference>
<keyword evidence="7" id="KW-1185">Reference proteome</keyword>
<dbReference type="Gene3D" id="2.40.50.100">
    <property type="match status" value="1"/>
</dbReference>
<reference evidence="6 7" key="1">
    <citation type="submission" date="2021-08" db="EMBL/GenBank/DDBJ databases">
        <authorList>
            <person name="Peeters C."/>
        </authorList>
    </citation>
    <scope>NUCLEOTIDE SEQUENCE [LARGE SCALE GENOMIC DNA]</scope>
    <source>
        <strain evidence="6 7">LMG 23994</strain>
    </source>
</reference>
<evidence type="ECO:0000256" key="4">
    <source>
        <dbReference type="SAM" id="Coils"/>
    </source>
</evidence>
<evidence type="ECO:0000313" key="7">
    <source>
        <dbReference type="Proteomes" id="UP000701702"/>
    </source>
</evidence>
<protein>
    <submittedName>
        <fullName evidence="6">Efflux system component YknX</fullName>
    </submittedName>
</protein>
<dbReference type="PANTHER" id="PTHR32347">
    <property type="entry name" value="EFFLUX SYSTEM COMPONENT YKNX-RELATED"/>
    <property type="match status" value="1"/>
</dbReference>
<dbReference type="NCBIfam" id="TIGR01730">
    <property type="entry name" value="RND_mfp"/>
    <property type="match status" value="1"/>
</dbReference>
<keyword evidence="5" id="KW-0812">Transmembrane</keyword>
<dbReference type="Proteomes" id="UP000701702">
    <property type="component" value="Unassembled WGS sequence"/>
</dbReference>
<name>A0ABM8XR53_9BURK</name>
<evidence type="ECO:0000256" key="2">
    <source>
        <dbReference type="ARBA" id="ARBA00009477"/>
    </source>
</evidence>
<evidence type="ECO:0000256" key="5">
    <source>
        <dbReference type="SAM" id="Phobius"/>
    </source>
</evidence>
<dbReference type="Gene3D" id="1.10.287.470">
    <property type="entry name" value="Helix hairpin bin"/>
    <property type="match status" value="1"/>
</dbReference>
<dbReference type="SUPFAM" id="SSF111369">
    <property type="entry name" value="HlyD-like secretion proteins"/>
    <property type="match status" value="1"/>
</dbReference>
<feature type="transmembrane region" description="Helical" evidence="5">
    <location>
        <begin position="9"/>
        <end position="26"/>
    </location>
</feature>
<comment type="subcellular location">
    <subcellularLocation>
        <location evidence="1">Cell envelope</location>
    </subcellularLocation>
</comment>
<evidence type="ECO:0000313" key="6">
    <source>
        <dbReference type="EMBL" id="CAG9182734.1"/>
    </source>
</evidence>
<dbReference type="InterPro" id="IPR050465">
    <property type="entry name" value="UPF0194_transport"/>
</dbReference>
<comment type="similarity">
    <text evidence="2">Belongs to the membrane fusion protein (MFP) (TC 8.A.1) family.</text>
</comment>
<dbReference type="InterPro" id="IPR006143">
    <property type="entry name" value="RND_pump_MFP"/>
</dbReference>